<proteinExistence type="predicted"/>
<accession>A0A834UWH8</accession>
<protein>
    <submittedName>
        <fullName evidence="2">Uncharacterized protein</fullName>
    </submittedName>
</protein>
<gene>
    <name evidence="2" type="ORF">GHT09_014263</name>
</gene>
<reference evidence="2" key="1">
    <citation type="submission" date="2020-08" db="EMBL/GenBank/DDBJ databases">
        <authorList>
            <person name="Shumante A."/>
            <person name="Zimin A.V."/>
            <person name="Puiu D."/>
            <person name="Salzberg S.L."/>
        </authorList>
    </citation>
    <scope>NUCLEOTIDE SEQUENCE</scope>
    <source>
        <strain evidence="2">WC2-LM</strain>
        <tissue evidence="2">Liver</tissue>
    </source>
</reference>
<name>A0A834UWH8_MARMO</name>
<dbReference type="EMBL" id="WJEC01003568">
    <property type="protein sequence ID" value="KAF7474976.1"/>
    <property type="molecule type" value="Genomic_DNA"/>
</dbReference>
<organism evidence="2 3">
    <name type="scientific">Marmota monax</name>
    <name type="common">Woodchuck</name>
    <dbReference type="NCBI Taxonomy" id="9995"/>
    <lineage>
        <taxon>Eukaryota</taxon>
        <taxon>Metazoa</taxon>
        <taxon>Chordata</taxon>
        <taxon>Craniata</taxon>
        <taxon>Vertebrata</taxon>
        <taxon>Euteleostomi</taxon>
        <taxon>Mammalia</taxon>
        <taxon>Eutheria</taxon>
        <taxon>Euarchontoglires</taxon>
        <taxon>Glires</taxon>
        <taxon>Rodentia</taxon>
        <taxon>Sciuromorpha</taxon>
        <taxon>Sciuridae</taxon>
        <taxon>Xerinae</taxon>
        <taxon>Marmotini</taxon>
        <taxon>Marmota</taxon>
    </lineage>
</organism>
<evidence type="ECO:0000313" key="3">
    <source>
        <dbReference type="Proteomes" id="UP000662637"/>
    </source>
</evidence>
<dbReference type="AlphaFoldDB" id="A0A834UWH8"/>
<evidence type="ECO:0000256" key="1">
    <source>
        <dbReference type="SAM" id="MobiDB-lite"/>
    </source>
</evidence>
<feature type="region of interest" description="Disordered" evidence="1">
    <location>
        <begin position="64"/>
        <end position="103"/>
    </location>
</feature>
<sequence length="103" mass="11761">MATMSMQGSRPQFQSRFPNYLPTQDYQVPEQDHHRVLKKNYHHQHPRKTFGHPSKKKSWIQFPRRVPDSYPHTGSPTATPVSTSINQGGAHPVTSILGLCSNR</sequence>
<feature type="compositionally biased region" description="Polar residues" evidence="1">
    <location>
        <begin position="72"/>
        <end position="87"/>
    </location>
</feature>
<evidence type="ECO:0000313" key="2">
    <source>
        <dbReference type="EMBL" id="KAF7474976.1"/>
    </source>
</evidence>
<feature type="region of interest" description="Disordered" evidence="1">
    <location>
        <begin position="1"/>
        <end position="24"/>
    </location>
</feature>
<dbReference type="Proteomes" id="UP000662637">
    <property type="component" value="Unassembled WGS sequence"/>
</dbReference>
<comment type="caution">
    <text evidence="2">The sequence shown here is derived from an EMBL/GenBank/DDBJ whole genome shotgun (WGS) entry which is preliminary data.</text>
</comment>